<sequence>MIIIGERINAIASGVKEAIEKRDAPYIEDLAQHQTQCGADYLDCMAGRTKDPYQVMKWLIKVVQDRVETPLCIDSGDPRLLKRLVESVDFHRPGIINSISGAGKKGGILFPMIAGTPWKAIVLTCDDRGVPKTTADKVEIVKRLLEQADHYGVAMDQLIFDPCIMALVAVPGVMKTYMADVAAIRSLAPEAMVLGAISNISYNMPERSVINAACMTMAIQAGAEAMLVDPCDQAITNARFAAAVLMDVDHRGLDYNRAWRDGRILGCSGNQDKGEG</sequence>
<reference evidence="6" key="1">
    <citation type="submission" date="2016-10" db="EMBL/GenBank/DDBJ databases">
        <authorList>
            <person name="Varghese N."/>
            <person name="Submissions S."/>
        </authorList>
    </citation>
    <scope>NUCLEOTIDE SEQUENCE [LARGE SCALE GENOMIC DNA]</scope>
    <source>
        <strain evidence="6">VPI 5359</strain>
    </source>
</reference>
<keyword evidence="3 5" id="KW-0808">Transferase</keyword>
<keyword evidence="2 5" id="KW-0489">Methyltransferase</keyword>
<evidence type="ECO:0000259" key="4">
    <source>
        <dbReference type="PROSITE" id="PS50972"/>
    </source>
</evidence>
<evidence type="ECO:0000256" key="3">
    <source>
        <dbReference type="ARBA" id="ARBA00022679"/>
    </source>
</evidence>
<dbReference type="GO" id="GO:0005829">
    <property type="term" value="C:cytosol"/>
    <property type="evidence" value="ECO:0007669"/>
    <property type="project" value="TreeGrafter"/>
</dbReference>
<dbReference type="PANTHER" id="PTHR45833:SF2">
    <property type="entry name" value="BIFUNCTIONAL HOMOCYSTEINE S-METHYLTRANSFERASE_5,10-METHYLENETETRAHYDROFOLATE REDUCTASE"/>
    <property type="match status" value="1"/>
</dbReference>
<evidence type="ECO:0000256" key="1">
    <source>
        <dbReference type="ARBA" id="ARBA00010398"/>
    </source>
</evidence>
<dbReference type="EMBL" id="FNOU01000007">
    <property type="protein sequence ID" value="SDX77990.1"/>
    <property type="molecule type" value="Genomic_DNA"/>
</dbReference>
<accession>A0A1H3EH96</accession>
<dbReference type="InterPro" id="IPR050554">
    <property type="entry name" value="Met_Synthase/Corrinoid"/>
</dbReference>
<comment type="similarity">
    <text evidence="1">Belongs to the vitamin-B12 dependent methionine synthase family.</text>
</comment>
<feature type="domain" description="Pterin-binding" evidence="4">
    <location>
        <begin position="1"/>
        <end position="246"/>
    </location>
</feature>
<evidence type="ECO:0000313" key="6">
    <source>
        <dbReference type="Proteomes" id="UP000199652"/>
    </source>
</evidence>
<dbReference type="PANTHER" id="PTHR45833">
    <property type="entry name" value="METHIONINE SYNTHASE"/>
    <property type="match status" value="1"/>
</dbReference>
<dbReference type="InterPro" id="IPR000489">
    <property type="entry name" value="Pterin-binding_dom"/>
</dbReference>
<dbReference type="SUPFAM" id="SSF51717">
    <property type="entry name" value="Dihydropteroate synthetase-like"/>
    <property type="match status" value="1"/>
</dbReference>
<evidence type="ECO:0000256" key="2">
    <source>
        <dbReference type="ARBA" id="ARBA00022603"/>
    </source>
</evidence>
<dbReference type="PROSITE" id="PS50972">
    <property type="entry name" value="PTERIN_BINDING"/>
    <property type="match status" value="1"/>
</dbReference>
<organism evidence="5 6">
    <name type="scientific">Eubacterium barkeri</name>
    <name type="common">Clostridium barkeri</name>
    <dbReference type="NCBI Taxonomy" id="1528"/>
    <lineage>
        <taxon>Bacteria</taxon>
        <taxon>Bacillati</taxon>
        <taxon>Bacillota</taxon>
        <taxon>Clostridia</taxon>
        <taxon>Eubacteriales</taxon>
        <taxon>Eubacteriaceae</taxon>
        <taxon>Eubacterium</taxon>
    </lineage>
</organism>
<keyword evidence="6" id="KW-1185">Reference proteome</keyword>
<evidence type="ECO:0000313" key="5">
    <source>
        <dbReference type="EMBL" id="SDX77990.1"/>
    </source>
</evidence>
<dbReference type="GO" id="GO:0008705">
    <property type="term" value="F:methionine synthase activity"/>
    <property type="evidence" value="ECO:0007669"/>
    <property type="project" value="TreeGrafter"/>
</dbReference>
<gene>
    <name evidence="5" type="ORF">SAMN04488579_10762</name>
</gene>
<protein>
    <submittedName>
        <fullName evidence="5">5-methyltetrahydrofolate--homocysteine methyltransferase</fullName>
    </submittedName>
</protein>
<name>A0A1H3EH96_EUBBA</name>
<dbReference type="RefSeq" id="WP_090244422.1">
    <property type="nucleotide sequence ID" value="NZ_FNOU01000007.1"/>
</dbReference>
<dbReference type="AlphaFoldDB" id="A0A1H3EH96"/>
<dbReference type="Pfam" id="PF00809">
    <property type="entry name" value="Pterin_bind"/>
    <property type="match status" value="1"/>
</dbReference>
<dbReference type="GO" id="GO:0032259">
    <property type="term" value="P:methylation"/>
    <property type="evidence" value="ECO:0007669"/>
    <property type="project" value="UniProtKB-KW"/>
</dbReference>
<dbReference type="Proteomes" id="UP000199652">
    <property type="component" value="Unassembled WGS sequence"/>
</dbReference>
<dbReference type="OrthoDB" id="358252at2"/>
<proteinExistence type="inferred from homology"/>
<dbReference type="Gene3D" id="3.20.20.20">
    <property type="entry name" value="Dihydropteroate synthase-like"/>
    <property type="match status" value="1"/>
</dbReference>
<dbReference type="GO" id="GO:0042558">
    <property type="term" value="P:pteridine-containing compound metabolic process"/>
    <property type="evidence" value="ECO:0007669"/>
    <property type="project" value="InterPro"/>
</dbReference>
<dbReference type="InterPro" id="IPR011005">
    <property type="entry name" value="Dihydropteroate_synth-like_sf"/>
</dbReference>
<dbReference type="STRING" id="1528.SAMN04488579_10762"/>